<feature type="binding site" evidence="14">
    <location>
        <position position="176"/>
    </location>
    <ligand>
        <name>substrate</name>
    </ligand>
</feature>
<dbReference type="GO" id="GO:0008835">
    <property type="term" value="F:diaminohydroxyphosphoribosylaminopyrimidine deaminase activity"/>
    <property type="evidence" value="ECO:0007669"/>
    <property type="project" value="UniProtKB-EC"/>
</dbReference>
<feature type="binding site" evidence="14">
    <location>
        <position position="324"/>
    </location>
    <ligand>
        <name>substrate</name>
    </ligand>
</feature>
<dbReference type="NCBIfam" id="TIGR00326">
    <property type="entry name" value="eubact_ribD"/>
    <property type="match status" value="1"/>
</dbReference>
<feature type="binding site" evidence="14">
    <location>
        <position position="212"/>
    </location>
    <ligand>
        <name>substrate</name>
    </ligand>
</feature>
<comment type="catalytic activity">
    <reaction evidence="12">
        <text>5-amino-6-(5-phospho-D-ribitylamino)uracil + NADP(+) = 5-amino-6-(5-phospho-D-ribosylamino)uracil + NADPH + H(+)</text>
        <dbReference type="Rhea" id="RHEA:17845"/>
        <dbReference type="ChEBI" id="CHEBI:15378"/>
        <dbReference type="ChEBI" id="CHEBI:57783"/>
        <dbReference type="ChEBI" id="CHEBI:58349"/>
        <dbReference type="ChEBI" id="CHEBI:58421"/>
        <dbReference type="ChEBI" id="CHEBI:58453"/>
        <dbReference type="EC" id="1.1.1.193"/>
    </reaction>
</comment>
<dbReference type="EMBL" id="JACHFQ010000008">
    <property type="protein sequence ID" value="MBB5227171.1"/>
    <property type="molecule type" value="Genomic_DNA"/>
</dbReference>
<keyword evidence="12 17" id="KW-0378">Hydrolase</keyword>
<dbReference type="Pfam" id="PF00383">
    <property type="entry name" value="dCMP_cyt_deam_1"/>
    <property type="match status" value="1"/>
</dbReference>
<evidence type="ECO:0000313" key="18">
    <source>
        <dbReference type="Proteomes" id="UP000518887"/>
    </source>
</evidence>
<dbReference type="InterPro" id="IPR016192">
    <property type="entry name" value="APOBEC/CMP_deaminase_Zn-bd"/>
</dbReference>
<evidence type="ECO:0000256" key="10">
    <source>
        <dbReference type="ARBA" id="ARBA00023002"/>
    </source>
</evidence>
<dbReference type="GO" id="GO:0008703">
    <property type="term" value="F:5-amino-6-(5-phosphoribosylamino)uracil reductase activity"/>
    <property type="evidence" value="ECO:0007669"/>
    <property type="project" value="UniProtKB-EC"/>
</dbReference>
<dbReference type="SUPFAM" id="SSF53927">
    <property type="entry name" value="Cytidine deaminase-like"/>
    <property type="match status" value="1"/>
</dbReference>
<dbReference type="CDD" id="cd01284">
    <property type="entry name" value="Riboflavin_deaminase-reductase"/>
    <property type="match status" value="1"/>
</dbReference>
<comment type="similarity">
    <text evidence="5 12">In the C-terminal section; belongs to the HTP reductase family.</text>
</comment>
<dbReference type="Gene3D" id="3.40.430.10">
    <property type="entry name" value="Dihydrofolate Reductase, subunit A"/>
    <property type="match status" value="1"/>
</dbReference>
<feature type="domain" description="CMP/dCMP-type deaminase" evidence="16">
    <location>
        <begin position="6"/>
        <end position="131"/>
    </location>
</feature>
<feature type="active site" description="Proton donor" evidence="13">
    <location>
        <position position="57"/>
    </location>
</feature>
<name>A0A7W8GB59_9SPIR</name>
<dbReference type="PROSITE" id="PS00903">
    <property type="entry name" value="CYT_DCMP_DEAMINASES_1"/>
    <property type="match status" value="1"/>
</dbReference>
<comment type="function">
    <text evidence="1 12">Converts 2,5-diamino-6-(ribosylamino)-4(3h)-pyrimidinone 5'-phosphate into 5-amino-6-(ribosylamino)-2,4(1h,3h)-pyrimidinedione 5'-phosphate.</text>
</comment>
<evidence type="ECO:0000256" key="12">
    <source>
        <dbReference type="PIRNR" id="PIRNR006769"/>
    </source>
</evidence>
<feature type="binding site" evidence="14">
    <location>
        <position position="162"/>
    </location>
    <ligand>
        <name>NADP(+)</name>
        <dbReference type="ChEBI" id="CHEBI:58349"/>
    </ligand>
</feature>
<feature type="binding site" evidence="15">
    <location>
        <position position="92"/>
    </location>
    <ligand>
        <name>Zn(2+)</name>
        <dbReference type="ChEBI" id="CHEBI:29105"/>
        <note>catalytic</note>
    </ligand>
</feature>
<dbReference type="UniPathway" id="UPA00275">
    <property type="reaction ID" value="UER00401"/>
</dbReference>
<evidence type="ECO:0000256" key="11">
    <source>
        <dbReference type="ARBA" id="ARBA00023268"/>
    </source>
</evidence>
<dbReference type="GO" id="GO:0009231">
    <property type="term" value="P:riboflavin biosynthetic process"/>
    <property type="evidence" value="ECO:0007669"/>
    <property type="project" value="UniProtKB-UniPathway"/>
</dbReference>
<keyword evidence="11" id="KW-0511">Multifunctional enzyme</keyword>
<feature type="binding site" evidence="14">
    <location>
        <position position="208"/>
    </location>
    <ligand>
        <name>NADP(+)</name>
        <dbReference type="ChEBI" id="CHEBI:58349"/>
    </ligand>
</feature>
<dbReference type="InterPro" id="IPR016193">
    <property type="entry name" value="Cytidine_deaminase-like"/>
</dbReference>
<comment type="pathway">
    <text evidence="2 12">Cofactor biosynthesis; riboflavin biosynthesis; 5-amino-6-(D-ribitylamino)uracil from GTP: step 2/4.</text>
</comment>
<reference evidence="17 18" key="1">
    <citation type="submission" date="2020-08" db="EMBL/GenBank/DDBJ databases">
        <title>Genomic Encyclopedia of Type Strains, Phase IV (KMG-IV): sequencing the most valuable type-strain genomes for metagenomic binning, comparative biology and taxonomic classification.</title>
        <authorList>
            <person name="Goeker M."/>
        </authorList>
    </citation>
    <scope>NUCLEOTIDE SEQUENCE [LARGE SCALE GENOMIC DNA]</scope>
    <source>
        <strain evidence="17 18">DSM 103462</strain>
    </source>
</reference>
<comment type="similarity">
    <text evidence="4 12">In the N-terminal section; belongs to the cytidine and deoxycytidylate deaminase family.</text>
</comment>
<feature type="binding site" evidence="14">
    <location>
        <position position="235"/>
    </location>
    <ligand>
        <name>NADP(+)</name>
        <dbReference type="ChEBI" id="CHEBI:58349"/>
    </ligand>
</feature>
<dbReference type="GO" id="GO:0050661">
    <property type="term" value="F:NADP binding"/>
    <property type="evidence" value="ECO:0007669"/>
    <property type="project" value="InterPro"/>
</dbReference>
<evidence type="ECO:0000256" key="6">
    <source>
        <dbReference type="ARBA" id="ARBA00022619"/>
    </source>
</evidence>
<dbReference type="InterPro" id="IPR002125">
    <property type="entry name" value="CMP_dCMP_dom"/>
</dbReference>
<feature type="binding site" evidence="14">
    <location>
        <begin position="326"/>
        <end position="332"/>
    </location>
    <ligand>
        <name>NADP(+)</name>
        <dbReference type="ChEBI" id="CHEBI:58349"/>
    </ligand>
</feature>
<dbReference type="SUPFAM" id="SSF53597">
    <property type="entry name" value="Dihydrofolate reductase-like"/>
    <property type="match status" value="1"/>
</dbReference>
<evidence type="ECO:0000256" key="5">
    <source>
        <dbReference type="ARBA" id="ARBA00007417"/>
    </source>
</evidence>
<dbReference type="InterPro" id="IPR050765">
    <property type="entry name" value="Riboflavin_Biosynth_HTPR"/>
</dbReference>
<dbReference type="AlphaFoldDB" id="A0A7W8GB59"/>
<dbReference type="RefSeq" id="WP_260309242.1">
    <property type="nucleotide sequence ID" value="NZ_JACHFQ010000008.1"/>
</dbReference>
<dbReference type="EC" id="3.5.4.26" evidence="12"/>
<dbReference type="NCBIfam" id="TIGR00227">
    <property type="entry name" value="ribD_Cterm"/>
    <property type="match status" value="1"/>
</dbReference>
<dbReference type="PROSITE" id="PS51747">
    <property type="entry name" value="CYT_DCMP_DEAMINASES_2"/>
    <property type="match status" value="1"/>
</dbReference>
<dbReference type="Proteomes" id="UP000518887">
    <property type="component" value="Unassembled WGS sequence"/>
</dbReference>
<evidence type="ECO:0000256" key="15">
    <source>
        <dbReference type="PIRSR" id="PIRSR006769-3"/>
    </source>
</evidence>
<feature type="binding site" evidence="15">
    <location>
        <position position="83"/>
    </location>
    <ligand>
        <name>Zn(2+)</name>
        <dbReference type="ChEBI" id="CHEBI:29105"/>
        <note>catalytic</note>
    </ligand>
</feature>
<dbReference type="PIRSF" id="PIRSF006769">
    <property type="entry name" value="RibD"/>
    <property type="match status" value="1"/>
</dbReference>
<evidence type="ECO:0000256" key="1">
    <source>
        <dbReference type="ARBA" id="ARBA00002151"/>
    </source>
</evidence>
<feature type="binding site" evidence="14">
    <location>
        <position position="215"/>
    </location>
    <ligand>
        <name>substrate</name>
    </ligand>
</feature>
<evidence type="ECO:0000256" key="8">
    <source>
        <dbReference type="ARBA" id="ARBA00022833"/>
    </source>
</evidence>
<dbReference type="PANTHER" id="PTHR38011">
    <property type="entry name" value="DIHYDROFOLATE REDUCTASE FAMILY PROTEIN (AFU_ORTHOLOGUE AFUA_8G06820)"/>
    <property type="match status" value="1"/>
</dbReference>
<sequence>MNMSESLSKEYMLRAIELAKKGKGRTNPNPLVGAVIVKNEKIIGQGWHHAYGDLHAEREALKDCYQKGENPEGATIYVTLEPCCHFGKQPPCTQAILESKIAHVVVGSRDPNPLVHGKGNAFLREHGILVDEDFLREECDQLNPIFFHYISSKMPYVALKYAMTLDGKIATKTGESKWISGEKSRQFVHQLRNRYAGILAGIGTVLKDDPMLNCRLQDENGQMTGRNPVRIICDSDLSIPLESKIVKSAGEIQTIVACLAPADSQKKALLEREGVEVLEVKGGNRHGLLAKAKTMVQNNPKPQVNLYELMKILGEKKIDSLLIEGGGAINFSALEAKIVQKIYAFVSPKIFGGVAKSPVGGEGVSLPDQAFGFKIEKVSQIGEDVLLELEANN</sequence>
<accession>A0A7W8GB59</accession>
<feature type="binding site" evidence="14">
    <location>
        <position position="204"/>
    </location>
    <ligand>
        <name>NADP(+)</name>
        <dbReference type="ChEBI" id="CHEBI:58349"/>
    </ligand>
</feature>
<feature type="binding site" evidence="14">
    <location>
        <position position="192"/>
    </location>
    <ligand>
        <name>substrate</name>
    </ligand>
</feature>
<gene>
    <name evidence="17" type="ORF">HNP76_002567</name>
</gene>
<dbReference type="EC" id="1.1.1.193" evidence="12"/>
<evidence type="ECO:0000259" key="16">
    <source>
        <dbReference type="PROSITE" id="PS51747"/>
    </source>
</evidence>
<evidence type="ECO:0000313" key="17">
    <source>
        <dbReference type="EMBL" id="MBB5227171.1"/>
    </source>
</evidence>
<evidence type="ECO:0000256" key="14">
    <source>
        <dbReference type="PIRSR" id="PIRSR006769-2"/>
    </source>
</evidence>
<dbReference type="PANTHER" id="PTHR38011:SF7">
    <property type="entry name" value="2,5-DIAMINO-6-RIBOSYLAMINO-4(3H)-PYRIMIDINONE 5'-PHOSPHATE REDUCTASE"/>
    <property type="match status" value="1"/>
</dbReference>
<comment type="caution">
    <text evidence="17">The sequence shown here is derived from an EMBL/GenBank/DDBJ whole genome shotgun (WGS) entry which is preliminary data.</text>
</comment>
<keyword evidence="7 12" id="KW-0479">Metal-binding</keyword>
<dbReference type="Pfam" id="PF01872">
    <property type="entry name" value="RibD_C"/>
    <property type="match status" value="1"/>
</dbReference>
<evidence type="ECO:0000256" key="4">
    <source>
        <dbReference type="ARBA" id="ARBA00005259"/>
    </source>
</evidence>
<evidence type="ECO:0000256" key="9">
    <source>
        <dbReference type="ARBA" id="ARBA00022857"/>
    </source>
</evidence>
<dbReference type="InterPro" id="IPR004794">
    <property type="entry name" value="Eubact_RibD"/>
</dbReference>
<organism evidence="17 18">
    <name type="scientific">Treponema ruminis</name>
    <dbReference type="NCBI Taxonomy" id="744515"/>
    <lineage>
        <taxon>Bacteria</taxon>
        <taxon>Pseudomonadati</taxon>
        <taxon>Spirochaetota</taxon>
        <taxon>Spirochaetia</taxon>
        <taxon>Spirochaetales</taxon>
        <taxon>Treponemataceae</taxon>
        <taxon>Treponema</taxon>
    </lineage>
</organism>
<comment type="catalytic activity">
    <reaction evidence="12">
        <text>2,5-diamino-6-hydroxy-4-(5-phosphoribosylamino)-pyrimidine + H2O + H(+) = 5-amino-6-(5-phospho-D-ribosylamino)uracil + NH4(+)</text>
        <dbReference type="Rhea" id="RHEA:21868"/>
        <dbReference type="ChEBI" id="CHEBI:15377"/>
        <dbReference type="ChEBI" id="CHEBI:15378"/>
        <dbReference type="ChEBI" id="CHEBI:28938"/>
        <dbReference type="ChEBI" id="CHEBI:58453"/>
        <dbReference type="ChEBI" id="CHEBI:58614"/>
        <dbReference type="EC" id="3.5.4.26"/>
    </reaction>
</comment>
<comment type="pathway">
    <text evidence="3 12">Cofactor biosynthesis; riboflavin biosynthesis; 5-amino-6-(D-ribitylamino)uracil from GTP: step 3/4.</text>
</comment>
<evidence type="ECO:0000256" key="2">
    <source>
        <dbReference type="ARBA" id="ARBA00004882"/>
    </source>
</evidence>
<evidence type="ECO:0000256" key="3">
    <source>
        <dbReference type="ARBA" id="ARBA00004910"/>
    </source>
</evidence>
<proteinExistence type="inferred from homology"/>
<evidence type="ECO:0000256" key="13">
    <source>
        <dbReference type="PIRSR" id="PIRSR006769-1"/>
    </source>
</evidence>
<keyword evidence="8 12" id="KW-0862">Zinc</keyword>
<dbReference type="InterPro" id="IPR024072">
    <property type="entry name" value="DHFR-like_dom_sf"/>
</dbReference>
<dbReference type="GO" id="GO:0008270">
    <property type="term" value="F:zinc ion binding"/>
    <property type="evidence" value="ECO:0007669"/>
    <property type="project" value="InterPro"/>
</dbReference>
<dbReference type="InterPro" id="IPR011549">
    <property type="entry name" value="RibD_C"/>
</dbReference>
<evidence type="ECO:0000256" key="7">
    <source>
        <dbReference type="ARBA" id="ARBA00022723"/>
    </source>
</evidence>
<protein>
    <recommendedName>
        <fullName evidence="12">Riboflavin biosynthesis protein RibD</fullName>
    </recommendedName>
    <domain>
        <recommendedName>
            <fullName evidence="12">Diaminohydroxyphosphoribosylaminopyrimidine deaminase</fullName>
            <shortName evidence="12">DRAP deaminase</shortName>
            <ecNumber evidence="12">3.5.4.26</ecNumber>
        </recommendedName>
        <alternativeName>
            <fullName evidence="12">Riboflavin-specific deaminase</fullName>
        </alternativeName>
    </domain>
    <domain>
        <recommendedName>
            <fullName evidence="12">5-amino-6-(5-phosphoribosylamino)uracil reductase</fullName>
            <ecNumber evidence="12">1.1.1.193</ecNumber>
        </recommendedName>
        <alternativeName>
            <fullName evidence="12">HTP reductase</fullName>
        </alternativeName>
    </domain>
</protein>
<feature type="binding site" evidence="15">
    <location>
        <position position="55"/>
    </location>
    <ligand>
        <name>Zn(2+)</name>
        <dbReference type="ChEBI" id="CHEBI:29105"/>
        <note>catalytic</note>
    </ligand>
</feature>
<comment type="cofactor">
    <cofactor evidence="12 15">
        <name>Zn(2+)</name>
        <dbReference type="ChEBI" id="CHEBI:29105"/>
    </cofactor>
    <text evidence="12 15">Binds 1 zinc ion.</text>
</comment>
<feature type="binding site" evidence="14">
    <location>
        <position position="178"/>
    </location>
    <ligand>
        <name>NADP(+)</name>
        <dbReference type="ChEBI" id="CHEBI:58349"/>
    </ligand>
</feature>
<dbReference type="InterPro" id="IPR002734">
    <property type="entry name" value="RibDG_C"/>
</dbReference>
<keyword evidence="10 12" id="KW-0560">Oxidoreductase</keyword>
<dbReference type="Gene3D" id="3.40.140.10">
    <property type="entry name" value="Cytidine Deaminase, domain 2"/>
    <property type="match status" value="1"/>
</dbReference>
<keyword evidence="9 12" id="KW-0521">NADP</keyword>
<keyword evidence="18" id="KW-1185">Reference proteome</keyword>
<keyword evidence="6 12" id="KW-0686">Riboflavin biosynthesis</keyword>